<dbReference type="RefSeq" id="WP_196476656.1">
    <property type="nucleotide sequence ID" value="NZ_JACFYX020000019.1"/>
</dbReference>
<dbReference type="AlphaFoldDB" id="A0A931D9A2"/>
<accession>A0A931D9A2</accession>
<organism evidence="1 2">
    <name type="scientific">Pseudomonas chaetocerotis</name>
    <dbReference type="NCBI Taxonomy" id="2758695"/>
    <lineage>
        <taxon>Bacteria</taxon>
        <taxon>Pseudomonadati</taxon>
        <taxon>Pseudomonadota</taxon>
        <taxon>Gammaproteobacteria</taxon>
        <taxon>Pseudomonadales</taxon>
        <taxon>Pseudomonadaceae</taxon>
        <taxon>Pseudomonas</taxon>
    </lineage>
</organism>
<protein>
    <submittedName>
        <fullName evidence="1">Uncharacterized protein</fullName>
    </submittedName>
</protein>
<comment type="caution">
    <text evidence="1">The sequence shown here is derived from an EMBL/GenBank/DDBJ whole genome shotgun (WGS) entry which is preliminary data.</text>
</comment>
<keyword evidence="2" id="KW-1185">Reference proteome</keyword>
<dbReference type="Proteomes" id="UP000596932">
    <property type="component" value="Unassembled WGS sequence"/>
</dbReference>
<sequence>MHQRSSASAVTVPVMRPRDYLFYLLGSGDDPQIAVSLVAQQSWPPIQEGCYEIALLAATEEEALRACKEFLERGSSPHERHKQRQSRHNFHAIALDATWPTQRFHEVHWLCSHRASPADLQRLKGIADIIHVHYLRPAPVARPFGIRVYQWTKEQDMFDFWHALYTALDNPNLLGLDWTSYATWNPQQLIGRYVSAQAKSALQALQHLRNRVRLHQSDRAQEALLVVEGTPTLTLGEYAQIVGSLAEVLGCEIAPVLHLTDLHEGCKMKLLMFSPQ</sequence>
<evidence type="ECO:0000313" key="2">
    <source>
        <dbReference type="Proteomes" id="UP000596932"/>
    </source>
</evidence>
<name>A0A931D9A2_9PSED</name>
<reference evidence="1" key="1">
    <citation type="submission" date="2020-07" db="EMBL/GenBank/DDBJ databases">
        <title>Pseudomonas chaetoceroseae sp. nov., a new member of the Pseudomonas oleovorans group isolated from a culture of Chaetoceros calcitrans.</title>
        <authorList>
            <person name="Girard L."/>
            <person name="Lood C."/>
            <person name="De Mot R."/>
            <person name="Baudart J."/>
        </authorList>
    </citation>
    <scope>NUCLEOTIDE SEQUENCE</scope>
    <source>
        <strain evidence="1">536</strain>
    </source>
</reference>
<proteinExistence type="predicted"/>
<gene>
    <name evidence="1" type="ORF">H3221_21340</name>
</gene>
<evidence type="ECO:0000313" key="1">
    <source>
        <dbReference type="EMBL" id="MBG0837667.1"/>
    </source>
</evidence>
<dbReference type="EMBL" id="JACFYX010000025">
    <property type="protein sequence ID" value="MBG0837667.1"/>
    <property type="molecule type" value="Genomic_DNA"/>
</dbReference>